<evidence type="ECO:0000256" key="1">
    <source>
        <dbReference type="SAM" id="SignalP"/>
    </source>
</evidence>
<dbReference type="EMBL" id="JAAIKD010000005">
    <property type="protein sequence ID" value="NEV94389.1"/>
    <property type="molecule type" value="Genomic_DNA"/>
</dbReference>
<dbReference type="InterPro" id="IPR021255">
    <property type="entry name" value="DUF2807"/>
</dbReference>
<dbReference type="Gene3D" id="2.160.20.120">
    <property type="match status" value="1"/>
</dbReference>
<gene>
    <name evidence="3" type="ORF">G3567_09565</name>
</gene>
<keyword evidence="4" id="KW-1185">Reference proteome</keyword>
<feature type="signal peptide" evidence="1">
    <location>
        <begin position="1"/>
        <end position="21"/>
    </location>
</feature>
<sequence length="228" mass="24491">MRFKLNCIICLLLLVTTSAVAQVKTLIPGKDFSSIKVSTGLFVEIVTNAEEDKIEVRGSGRDEVSIEIEGDELQLSLPVGQIFSETEILVTVYTNEIVELKVRSGSEVEFMTPVTQENLKLIASEGSYIGGELQVDYLSLRAVTGASLSLIGSAKTMTIEMKTGASFDGEELKTETTDISLSFGGEASVFVTETCNARVNAGGTILIYGHPETLSQNVKLGGEIKVLD</sequence>
<feature type="chain" id="PRO_5025599007" evidence="1">
    <location>
        <begin position="22"/>
        <end position="228"/>
    </location>
</feature>
<evidence type="ECO:0000259" key="2">
    <source>
        <dbReference type="Pfam" id="PF10988"/>
    </source>
</evidence>
<dbReference type="RefSeq" id="WP_164005116.1">
    <property type="nucleotide sequence ID" value="NZ_JAAIKD010000005.1"/>
</dbReference>
<evidence type="ECO:0000313" key="4">
    <source>
        <dbReference type="Proteomes" id="UP000478505"/>
    </source>
</evidence>
<accession>A0A6B3R197</accession>
<proteinExistence type="predicted"/>
<dbReference type="Pfam" id="PF10988">
    <property type="entry name" value="DUF2807"/>
    <property type="match status" value="1"/>
</dbReference>
<comment type="caution">
    <text evidence="3">The sequence shown here is derived from an EMBL/GenBank/DDBJ whole genome shotgun (WGS) entry which is preliminary data.</text>
</comment>
<reference evidence="3 4" key="1">
    <citation type="submission" date="2020-02" db="EMBL/GenBank/DDBJ databases">
        <title>Flavobacteriaceae Psychroflexus bacterium YR1-1, complete genome.</title>
        <authorList>
            <person name="Li Y."/>
            <person name="Wu S."/>
        </authorList>
    </citation>
    <scope>NUCLEOTIDE SEQUENCE [LARGE SCALE GENOMIC DNA]</scope>
    <source>
        <strain evidence="3 4">YR1-1</strain>
    </source>
</reference>
<organism evidence="3 4">
    <name type="scientific">Psychroflexus aurantiacus</name>
    <dbReference type="NCBI Taxonomy" id="2709310"/>
    <lineage>
        <taxon>Bacteria</taxon>
        <taxon>Pseudomonadati</taxon>
        <taxon>Bacteroidota</taxon>
        <taxon>Flavobacteriia</taxon>
        <taxon>Flavobacteriales</taxon>
        <taxon>Flavobacteriaceae</taxon>
        <taxon>Psychroflexus</taxon>
    </lineage>
</organism>
<evidence type="ECO:0000313" key="3">
    <source>
        <dbReference type="EMBL" id="NEV94389.1"/>
    </source>
</evidence>
<dbReference type="AlphaFoldDB" id="A0A6B3R197"/>
<feature type="domain" description="Putative auto-transporter adhesin head GIN" evidence="2">
    <location>
        <begin position="31"/>
        <end position="211"/>
    </location>
</feature>
<keyword evidence="1" id="KW-0732">Signal</keyword>
<name>A0A6B3R197_9FLAO</name>
<dbReference type="Proteomes" id="UP000478505">
    <property type="component" value="Unassembled WGS sequence"/>
</dbReference>
<protein>
    <submittedName>
        <fullName evidence="3">DUF2807 domain-containing protein</fullName>
    </submittedName>
</protein>